<dbReference type="InterPro" id="IPR006311">
    <property type="entry name" value="TAT_signal"/>
</dbReference>
<reference evidence="3" key="1">
    <citation type="journal article" date="2019" name="Int. J. Syst. Evol. Microbiol.">
        <title>The Global Catalogue of Microorganisms (GCM) 10K type strain sequencing project: providing services to taxonomists for standard genome sequencing and annotation.</title>
        <authorList>
            <consortium name="The Broad Institute Genomics Platform"/>
            <consortium name="The Broad Institute Genome Sequencing Center for Infectious Disease"/>
            <person name="Wu L."/>
            <person name="Ma J."/>
        </authorList>
    </citation>
    <scope>NUCLEOTIDE SEQUENCE [LARGE SCALE GENOMIC DNA]</scope>
    <source>
        <strain evidence="3">CGMCC 1.15399</strain>
    </source>
</reference>
<dbReference type="InterPro" id="IPR019546">
    <property type="entry name" value="TAT_signal_bac_arc"/>
</dbReference>
<dbReference type="NCBIfam" id="TIGR01409">
    <property type="entry name" value="TAT_signal_seq"/>
    <property type="match status" value="1"/>
</dbReference>
<dbReference type="RefSeq" id="WP_219535541.1">
    <property type="nucleotide sequence ID" value="NZ_JAHKRM010000026.1"/>
</dbReference>
<dbReference type="EMBL" id="JBHUCM010000031">
    <property type="protein sequence ID" value="MFD1541926.1"/>
    <property type="molecule type" value="Genomic_DNA"/>
</dbReference>
<gene>
    <name evidence="2" type="ORF">ACFSJ0_33095</name>
</gene>
<dbReference type="Proteomes" id="UP001597097">
    <property type="component" value="Unassembled WGS sequence"/>
</dbReference>
<keyword evidence="3" id="KW-1185">Reference proteome</keyword>
<name>A0ABW4GGS8_9ACTN</name>
<proteinExistence type="predicted"/>
<evidence type="ECO:0000313" key="3">
    <source>
        <dbReference type="Proteomes" id="UP001597097"/>
    </source>
</evidence>
<feature type="chain" id="PRO_5047541428" evidence="1">
    <location>
        <begin position="30"/>
        <end position="268"/>
    </location>
</feature>
<evidence type="ECO:0000256" key="1">
    <source>
        <dbReference type="SAM" id="SignalP"/>
    </source>
</evidence>
<keyword evidence="1" id="KW-0732">Signal</keyword>
<evidence type="ECO:0000313" key="2">
    <source>
        <dbReference type="EMBL" id="MFD1541926.1"/>
    </source>
</evidence>
<protein>
    <submittedName>
        <fullName evidence="2">Twin-arginine translocation signal domain-containing protein</fullName>
    </submittedName>
</protein>
<sequence length="268" mass="29484">MLKSTRRNFLTTVAGVAGLAAVGASPAHASPGDGASPAAWVPNRNFLEVNKAGELVSWSAQNSGPNWIRSVVGVGWGTARLISLYDHWSFLEVKTNGLLSAWYWENSAYQELNVGNGWENARLITGLRGQTGEFLEVKNNGLLSLWVYGRNGYQQTIVGSGWDNARLIAGLQRGSTQYGSDFLEIKQNGNLSLWRIEWSTKRLSELPIGVGWDNTRLIAGVNHDGDNTGIRFVELKNNGMMSEWGFDAYGYLIEYPRGSGWDNARLIG</sequence>
<accession>A0ABW4GGS8</accession>
<organism evidence="2 3">
    <name type="scientific">Nonomuraea guangzhouensis</name>
    <dbReference type="NCBI Taxonomy" id="1291555"/>
    <lineage>
        <taxon>Bacteria</taxon>
        <taxon>Bacillati</taxon>
        <taxon>Actinomycetota</taxon>
        <taxon>Actinomycetes</taxon>
        <taxon>Streptosporangiales</taxon>
        <taxon>Streptosporangiaceae</taxon>
        <taxon>Nonomuraea</taxon>
    </lineage>
</organism>
<dbReference type="PROSITE" id="PS51318">
    <property type="entry name" value="TAT"/>
    <property type="match status" value="1"/>
</dbReference>
<feature type="signal peptide" evidence="1">
    <location>
        <begin position="1"/>
        <end position="29"/>
    </location>
</feature>
<comment type="caution">
    <text evidence="2">The sequence shown here is derived from an EMBL/GenBank/DDBJ whole genome shotgun (WGS) entry which is preliminary data.</text>
</comment>